<dbReference type="RefSeq" id="WP_092496313.1">
    <property type="nucleotide sequence ID" value="NZ_FOFG01000005.1"/>
</dbReference>
<dbReference type="NCBIfam" id="NF009151">
    <property type="entry name" value="PRK12497.1-5"/>
    <property type="match status" value="1"/>
</dbReference>
<dbReference type="GO" id="GO:0004519">
    <property type="term" value="F:endonuclease activity"/>
    <property type="evidence" value="ECO:0007669"/>
    <property type="project" value="UniProtKB-KW"/>
</dbReference>
<comment type="similarity">
    <text evidence="1 2">Belongs to the UPF0102 family.</text>
</comment>
<dbReference type="Gene3D" id="3.40.1350.10">
    <property type="match status" value="1"/>
</dbReference>
<keyword evidence="4" id="KW-1185">Reference proteome</keyword>
<dbReference type="AlphaFoldDB" id="A0A1H9GY88"/>
<dbReference type="SUPFAM" id="SSF52980">
    <property type="entry name" value="Restriction endonuclease-like"/>
    <property type="match status" value="1"/>
</dbReference>
<evidence type="ECO:0000256" key="1">
    <source>
        <dbReference type="ARBA" id="ARBA00006738"/>
    </source>
</evidence>
<dbReference type="OrthoDB" id="9812968at2"/>
<accession>A0A1H9GY88</accession>
<proteinExistence type="inferred from homology"/>
<evidence type="ECO:0000256" key="2">
    <source>
        <dbReference type="HAMAP-Rule" id="MF_00048"/>
    </source>
</evidence>
<dbReference type="PANTHER" id="PTHR34039">
    <property type="entry name" value="UPF0102 PROTEIN YRAN"/>
    <property type="match status" value="1"/>
</dbReference>
<dbReference type="Proteomes" id="UP000199647">
    <property type="component" value="Unassembled WGS sequence"/>
</dbReference>
<organism evidence="3 4">
    <name type="scientific">Faunimonas pinastri</name>
    <dbReference type="NCBI Taxonomy" id="1855383"/>
    <lineage>
        <taxon>Bacteria</taxon>
        <taxon>Pseudomonadati</taxon>
        <taxon>Pseudomonadota</taxon>
        <taxon>Alphaproteobacteria</taxon>
        <taxon>Hyphomicrobiales</taxon>
        <taxon>Afifellaceae</taxon>
        <taxon>Faunimonas</taxon>
    </lineage>
</organism>
<dbReference type="InterPro" id="IPR003509">
    <property type="entry name" value="UPF0102_YraN-like"/>
</dbReference>
<keyword evidence="3" id="KW-0540">Nuclease</keyword>
<dbReference type="GO" id="GO:0003676">
    <property type="term" value="F:nucleic acid binding"/>
    <property type="evidence" value="ECO:0007669"/>
    <property type="project" value="InterPro"/>
</dbReference>
<reference evidence="3 4" key="1">
    <citation type="submission" date="2016-10" db="EMBL/GenBank/DDBJ databases">
        <authorList>
            <person name="de Groot N.N."/>
        </authorList>
    </citation>
    <scope>NUCLEOTIDE SEQUENCE [LARGE SCALE GENOMIC DNA]</scope>
    <source>
        <strain evidence="3 4">A52C2</strain>
    </source>
</reference>
<name>A0A1H9GY88_9HYPH</name>
<keyword evidence="3" id="KW-0378">Hydrolase</keyword>
<dbReference type="NCBIfam" id="NF009150">
    <property type="entry name" value="PRK12497.1-3"/>
    <property type="match status" value="1"/>
</dbReference>
<dbReference type="STRING" id="1855383.SAMN05216548_105185"/>
<dbReference type="EMBL" id="FOFG01000005">
    <property type="protein sequence ID" value="SEQ54978.1"/>
    <property type="molecule type" value="Genomic_DNA"/>
</dbReference>
<dbReference type="HAMAP" id="MF_00048">
    <property type="entry name" value="UPF0102"/>
    <property type="match status" value="1"/>
</dbReference>
<protein>
    <recommendedName>
        <fullName evidence="2">UPF0102 protein SAMN05216548_105185</fullName>
    </recommendedName>
</protein>
<evidence type="ECO:0000313" key="3">
    <source>
        <dbReference type="EMBL" id="SEQ54978.1"/>
    </source>
</evidence>
<dbReference type="Pfam" id="PF02021">
    <property type="entry name" value="UPF0102"/>
    <property type="match status" value="1"/>
</dbReference>
<evidence type="ECO:0000313" key="4">
    <source>
        <dbReference type="Proteomes" id="UP000199647"/>
    </source>
</evidence>
<dbReference type="PANTHER" id="PTHR34039:SF1">
    <property type="entry name" value="UPF0102 PROTEIN YRAN"/>
    <property type="match status" value="1"/>
</dbReference>
<keyword evidence="3" id="KW-0255">Endonuclease</keyword>
<dbReference type="InterPro" id="IPR011335">
    <property type="entry name" value="Restrct_endonuc-II-like"/>
</dbReference>
<sequence length="122" mass="13652">MPDPGRTRRGAAYRKGHAAELIAAVFLAAKGYKLLARRYRTPSGEIDLVARRGRTIVFVEVKARPTVTQALEAVDRTAERRIGAAADLWLARHPRAANLSLRFDMVLIVPWRLPVHLRNAFA</sequence>
<dbReference type="InterPro" id="IPR011856">
    <property type="entry name" value="tRNA_endonuc-like_dom_sf"/>
</dbReference>
<dbReference type="CDD" id="cd20736">
    <property type="entry name" value="PoNe_Nuclease"/>
    <property type="match status" value="1"/>
</dbReference>
<gene>
    <name evidence="3" type="ORF">SAMN05216548_105185</name>
</gene>
<dbReference type="NCBIfam" id="TIGR00252">
    <property type="entry name" value="YraN family protein"/>
    <property type="match status" value="1"/>
</dbReference>